<dbReference type="Proteomes" id="UP000815677">
    <property type="component" value="Unassembled WGS sequence"/>
</dbReference>
<protein>
    <submittedName>
        <fullName evidence="1">Uncharacterized protein</fullName>
    </submittedName>
</protein>
<reference evidence="1" key="1">
    <citation type="submission" date="2014-09" db="EMBL/GenBank/DDBJ databases">
        <title>Genome sequence of the luminous mushroom Mycena chlorophos for searching fungal bioluminescence genes.</title>
        <authorList>
            <person name="Tanaka Y."/>
            <person name="Kasuga D."/>
            <person name="Oba Y."/>
            <person name="Hase S."/>
            <person name="Sato K."/>
            <person name="Oba Y."/>
            <person name="Sakakibara Y."/>
        </authorList>
    </citation>
    <scope>NUCLEOTIDE SEQUENCE</scope>
</reference>
<organism evidence="1 2">
    <name type="scientific">Mycena chlorophos</name>
    <name type="common">Agaric fungus</name>
    <name type="synonym">Agaricus chlorophos</name>
    <dbReference type="NCBI Taxonomy" id="658473"/>
    <lineage>
        <taxon>Eukaryota</taxon>
        <taxon>Fungi</taxon>
        <taxon>Dikarya</taxon>
        <taxon>Basidiomycota</taxon>
        <taxon>Agaricomycotina</taxon>
        <taxon>Agaricomycetes</taxon>
        <taxon>Agaricomycetidae</taxon>
        <taxon>Agaricales</taxon>
        <taxon>Marasmiineae</taxon>
        <taxon>Mycenaceae</taxon>
        <taxon>Mycena</taxon>
    </lineage>
</organism>
<accession>A0ABQ0LMK1</accession>
<keyword evidence="2" id="KW-1185">Reference proteome</keyword>
<evidence type="ECO:0000313" key="1">
    <source>
        <dbReference type="EMBL" id="GAT52339.1"/>
    </source>
</evidence>
<evidence type="ECO:0000313" key="2">
    <source>
        <dbReference type="Proteomes" id="UP000815677"/>
    </source>
</evidence>
<dbReference type="EMBL" id="DF847730">
    <property type="protein sequence ID" value="GAT52339.1"/>
    <property type="molecule type" value="Genomic_DNA"/>
</dbReference>
<sequence length="94" mass="10121">MGALAPFLPFISPRRPSSSGVAMEAKRRHLADFEGSAVASWTGSFATFLGVAARGRRPRDDLVFPQRARGFDAVEFHGDEQGVLSYGSFGAAYI</sequence>
<proteinExistence type="predicted"/>
<name>A0ABQ0LMK1_MYCCL</name>
<gene>
    <name evidence="1" type="ORF">MCHLO_09397</name>
</gene>